<sequence length="81" mass="8821">MWFTEADVMSSSICLQALVIDTKANLSPSKERCLISGGLKNYLIPDQHSIASSNLSPESLPNHHLALHGDTFPEKPCLTSL</sequence>
<keyword evidence="2" id="KW-1185">Reference proteome</keyword>
<evidence type="ECO:0000313" key="1">
    <source>
        <dbReference type="EMBL" id="GIY57477.1"/>
    </source>
</evidence>
<proteinExistence type="predicted"/>
<dbReference type="Proteomes" id="UP001054945">
    <property type="component" value="Unassembled WGS sequence"/>
</dbReference>
<reference evidence="1 2" key="1">
    <citation type="submission" date="2021-06" db="EMBL/GenBank/DDBJ databases">
        <title>Caerostris extrusa draft genome.</title>
        <authorList>
            <person name="Kono N."/>
            <person name="Arakawa K."/>
        </authorList>
    </citation>
    <scope>NUCLEOTIDE SEQUENCE [LARGE SCALE GENOMIC DNA]</scope>
</reference>
<gene>
    <name evidence="1" type="ORF">CEXT_411951</name>
</gene>
<accession>A0AAV4UIA3</accession>
<dbReference type="AlphaFoldDB" id="A0AAV4UIA3"/>
<name>A0AAV4UIA3_CAEEX</name>
<dbReference type="EMBL" id="BPLR01012911">
    <property type="protein sequence ID" value="GIY57477.1"/>
    <property type="molecule type" value="Genomic_DNA"/>
</dbReference>
<evidence type="ECO:0000313" key="2">
    <source>
        <dbReference type="Proteomes" id="UP001054945"/>
    </source>
</evidence>
<comment type="caution">
    <text evidence="1">The sequence shown here is derived from an EMBL/GenBank/DDBJ whole genome shotgun (WGS) entry which is preliminary data.</text>
</comment>
<protein>
    <submittedName>
        <fullName evidence="1">Uncharacterized protein</fullName>
    </submittedName>
</protein>
<organism evidence="1 2">
    <name type="scientific">Caerostris extrusa</name>
    <name type="common">Bark spider</name>
    <name type="synonym">Caerostris bankana</name>
    <dbReference type="NCBI Taxonomy" id="172846"/>
    <lineage>
        <taxon>Eukaryota</taxon>
        <taxon>Metazoa</taxon>
        <taxon>Ecdysozoa</taxon>
        <taxon>Arthropoda</taxon>
        <taxon>Chelicerata</taxon>
        <taxon>Arachnida</taxon>
        <taxon>Araneae</taxon>
        <taxon>Araneomorphae</taxon>
        <taxon>Entelegynae</taxon>
        <taxon>Araneoidea</taxon>
        <taxon>Araneidae</taxon>
        <taxon>Caerostris</taxon>
    </lineage>
</organism>